<evidence type="ECO:0000256" key="1">
    <source>
        <dbReference type="SAM" id="MobiDB-lite"/>
    </source>
</evidence>
<sequence>MAQDWPESPKSAQGPLGYERAPESPLSQSAHSPAKALPMVNSTCGNEANGWDRQHGTLALKSSVLSKGLPWGLITIRGVRISSNRKSPGDILIRCPDRPNPLSST</sequence>
<evidence type="ECO:0000313" key="3">
    <source>
        <dbReference type="Proteomes" id="UP001153269"/>
    </source>
</evidence>
<reference evidence="2" key="1">
    <citation type="submission" date="2020-03" db="EMBL/GenBank/DDBJ databases">
        <authorList>
            <person name="Weist P."/>
        </authorList>
    </citation>
    <scope>NUCLEOTIDE SEQUENCE</scope>
</reference>
<accession>A0A9N7U416</accession>
<dbReference type="Proteomes" id="UP001153269">
    <property type="component" value="Unassembled WGS sequence"/>
</dbReference>
<comment type="caution">
    <text evidence="2">The sequence shown here is derived from an EMBL/GenBank/DDBJ whole genome shotgun (WGS) entry which is preliminary data.</text>
</comment>
<protein>
    <submittedName>
        <fullName evidence="2">Uncharacterized protein</fullName>
    </submittedName>
</protein>
<dbReference type="EMBL" id="CADEAL010000668">
    <property type="protein sequence ID" value="CAB1423626.1"/>
    <property type="molecule type" value="Genomic_DNA"/>
</dbReference>
<feature type="region of interest" description="Disordered" evidence="1">
    <location>
        <begin position="1"/>
        <end position="39"/>
    </location>
</feature>
<name>A0A9N7U416_PLEPL</name>
<organism evidence="2 3">
    <name type="scientific">Pleuronectes platessa</name>
    <name type="common">European plaice</name>
    <dbReference type="NCBI Taxonomy" id="8262"/>
    <lineage>
        <taxon>Eukaryota</taxon>
        <taxon>Metazoa</taxon>
        <taxon>Chordata</taxon>
        <taxon>Craniata</taxon>
        <taxon>Vertebrata</taxon>
        <taxon>Euteleostomi</taxon>
        <taxon>Actinopterygii</taxon>
        <taxon>Neopterygii</taxon>
        <taxon>Teleostei</taxon>
        <taxon>Neoteleostei</taxon>
        <taxon>Acanthomorphata</taxon>
        <taxon>Carangaria</taxon>
        <taxon>Pleuronectiformes</taxon>
        <taxon>Pleuronectoidei</taxon>
        <taxon>Pleuronectidae</taxon>
        <taxon>Pleuronectes</taxon>
    </lineage>
</organism>
<proteinExistence type="predicted"/>
<gene>
    <name evidence="2" type="ORF">PLEPLA_LOCUS11546</name>
</gene>
<dbReference type="AlphaFoldDB" id="A0A9N7U416"/>
<evidence type="ECO:0000313" key="2">
    <source>
        <dbReference type="EMBL" id="CAB1423626.1"/>
    </source>
</evidence>
<keyword evidence="3" id="KW-1185">Reference proteome</keyword>